<dbReference type="GO" id="GO:0006002">
    <property type="term" value="P:fructose 6-phosphate metabolic process"/>
    <property type="evidence" value="ECO:0007669"/>
    <property type="project" value="InterPro"/>
</dbReference>
<keyword evidence="12" id="KW-0460">Magnesium</keyword>
<dbReference type="FunFam" id="3.40.50.460:FF:000002">
    <property type="entry name" value="ATP-dependent 6-phosphofructokinase"/>
    <property type="match status" value="1"/>
</dbReference>
<dbReference type="GO" id="GO:0042802">
    <property type="term" value="F:identical protein binding"/>
    <property type="evidence" value="ECO:0007669"/>
    <property type="project" value="TreeGrafter"/>
</dbReference>
<dbReference type="PIRSF" id="PIRSF000532">
    <property type="entry name" value="ATP_PFK_prok"/>
    <property type="match status" value="1"/>
</dbReference>
<dbReference type="PANTHER" id="PTHR13697:SF4">
    <property type="entry name" value="ATP-DEPENDENT 6-PHOSPHOFRUCTOKINASE"/>
    <property type="match status" value="1"/>
</dbReference>
<evidence type="ECO:0000256" key="3">
    <source>
        <dbReference type="ARBA" id="ARBA00004679"/>
    </source>
</evidence>
<dbReference type="EMBL" id="CAMAPB010000001">
    <property type="protein sequence ID" value="CAH9050398.1"/>
    <property type="molecule type" value="Genomic_DNA"/>
</dbReference>
<name>A0A9W4QS63_PSEHA</name>
<reference evidence="17" key="1">
    <citation type="submission" date="2022-07" db="EMBL/GenBank/DDBJ databases">
        <authorList>
            <person name="Criscuolo A."/>
        </authorList>
    </citation>
    <scope>NUCLEOTIDE SEQUENCE</scope>
    <source>
        <strain evidence="17">CIP103197</strain>
    </source>
</reference>
<evidence type="ECO:0000256" key="5">
    <source>
        <dbReference type="ARBA" id="ARBA00022490"/>
    </source>
</evidence>
<dbReference type="GO" id="GO:0005945">
    <property type="term" value="C:6-phosphofructokinase complex"/>
    <property type="evidence" value="ECO:0007669"/>
    <property type="project" value="TreeGrafter"/>
</dbReference>
<dbReference type="GO" id="GO:0030388">
    <property type="term" value="P:fructose 1,6-bisphosphate metabolic process"/>
    <property type="evidence" value="ECO:0007669"/>
    <property type="project" value="TreeGrafter"/>
</dbReference>
<keyword evidence="18" id="KW-1185">Reference proteome</keyword>
<evidence type="ECO:0000256" key="8">
    <source>
        <dbReference type="ARBA" id="ARBA00022723"/>
    </source>
</evidence>
<dbReference type="InterPro" id="IPR035966">
    <property type="entry name" value="PKF_sf"/>
</dbReference>
<dbReference type="GO" id="GO:0048029">
    <property type="term" value="F:monosaccharide binding"/>
    <property type="evidence" value="ECO:0007669"/>
    <property type="project" value="TreeGrafter"/>
</dbReference>
<dbReference type="InterPro" id="IPR012003">
    <property type="entry name" value="ATP_PFK_prok-type"/>
</dbReference>
<dbReference type="InterPro" id="IPR000023">
    <property type="entry name" value="Phosphofructokinase_dom"/>
</dbReference>
<evidence type="ECO:0000256" key="15">
    <source>
        <dbReference type="ARBA" id="ARBA00048070"/>
    </source>
</evidence>
<dbReference type="NCBIfam" id="NF002872">
    <property type="entry name" value="PRK03202.1"/>
    <property type="match status" value="1"/>
</dbReference>
<dbReference type="GO" id="GO:0070095">
    <property type="term" value="F:fructose-6-phosphate binding"/>
    <property type="evidence" value="ECO:0007669"/>
    <property type="project" value="TreeGrafter"/>
</dbReference>
<dbReference type="Pfam" id="PF00365">
    <property type="entry name" value="PFK"/>
    <property type="match status" value="1"/>
</dbReference>
<dbReference type="Gene3D" id="3.40.50.450">
    <property type="match status" value="1"/>
</dbReference>
<dbReference type="EC" id="2.7.1.11" evidence="4"/>
<evidence type="ECO:0000313" key="18">
    <source>
        <dbReference type="Proteomes" id="UP001152447"/>
    </source>
</evidence>
<dbReference type="Gene3D" id="3.40.50.460">
    <property type="entry name" value="Phosphofructokinase domain"/>
    <property type="match status" value="1"/>
</dbReference>
<evidence type="ECO:0000256" key="9">
    <source>
        <dbReference type="ARBA" id="ARBA00022741"/>
    </source>
</evidence>
<protein>
    <recommendedName>
        <fullName evidence="4">6-phosphofructokinase</fullName>
        <ecNumber evidence="4">2.7.1.11</ecNumber>
    </recommendedName>
</protein>
<evidence type="ECO:0000256" key="4">
    <source>
        <dbReference type="ARBA" id="ARBA00012055"/>
    </source>
</evidence>
<evidence type="ECO:0000256" key="13">
    <source>
        <dbReference type="ARBA" id="ARBA00023152"/>
    </source>
</evidence>
<dbReference type="GO" id="GO:0005524">
    <property type="term" value="F:ATP binding"/>
    <property type="evidence" value="ECO:0007669"/>
    <property type="project" value="UniProtKB-KW"/>
</dbReference>
<evidence type="ECO:0000256" key="1">
    <source>
        <dbReference type="ARBA" id="ARBA00001946"/>
    </source>
</evidence>
<comment type="caution">
    <text evidence="17">The sequence shown here is derived from an EMBL/GenBank/DDBJ whole genome shotgun (WGS) entry which is preliminary data.</text>
</comment>
<evidence type="ECO:0000256" key="14">
    <source>
        <dbReference type="ARBA" id="ARBA00038478"/>
    </source>
</evidence>
<evidence type="ECO:0000256" key="12">
    <source>
        <dbReference type="ARBA" id="ARBA00022842"/>
    </source>
</evidence>
<evidence type="ECO:0000256" key="6">
    <source>
        <dbReference type="ARBA" id="ARBA00022533"/>
    </source>
</evidence>
<comment type="similarity">
    <text evidence="14">Belongs to the phosphofructokinase type A (PFKA) family.</text>
</comment>
<comment type="catalytic activity">
    <reaction evidence="15">
        <text>beta-D-fructose 6-phosphate + ATP = beta-D-fructose 1,6-bisphosphate + ADP + H(+)</text>
        <dbReference type="Rhea" id="RHEA:16109"/>
        <dbReference type="ChEBI" id="CHEBI:15378"/>
        <dbReference type="ChEBI" id="CHEBI:30616"/>
        <dbReference type="ChEBI" id="CHEBI:32966"/>
        <dbReference type="ChEBI" id="CHEBI:57634"/>
        <dbReference type="ChEBI" id="CHEBI:456216"/>
        <dbReference type="EC" id="2.7.1.11"/>
    </reaction>
</comment>
<keyword evidence="10" id="KW-0418">Kinase</keyword>
<dbReference type="PRINTS" id="PR00476">
    <property type="entry name" value="PHFRCTKINASE"/>
</dbReference>
<dbReference type="GO" id="GO:0003872">
    <property type="term" value="F:6-phosphofructokinase activity"/>
    <property type="evidence" value="ECO:0007669"/>
    <property type="project" value="UniProtKB-EC"/>
</dbReference>
<dbReference type="SUPFAM" id="SSF53784">
    <property type="entry name" value="Phosphofructokinase"/>
    <property type="match status" value="1"/>
</dbReference>
<dbReference type="PANTHER" id="PTHR13697">
    <property type="entry name" value="PHOSPHOFRUCTOKINASE"/>
    <property type="match status" value="1"/>
</dbReference>
<keyword evidence="13" id="KW-0324">Glycolysis</keyword>
<keyword evidence="11" id="KW-0067">ATP-binding</keyword>
<evidence type="ECO:0000256" key="10">
    <source>
        <dbReference type="ARBA" id="ARBA00022777"/>
    </source>
</evidence>
<keyword evidence="6" id="KW-0021">Allosteric enzyme</keyword>
<keyword evidence="7 17" id="KW-0808">Transferase</keyword>
<feature type="domain" description="Phosphofructokinase" evidence="16">
    <location>
        <begin position="7"/>
        <end position="279"/>
    </location>
</feature>
<evidence type="ECO:0000256" key="2">
    <source>
        <dbReference type="ARBA" id="ARBA00004496"/>
    </source>
</evidence>
<dbReference type="AlphaFoldDB" id="A0A9W4QS63"/>
<comment type="subcellular location">
    <subcellularLocation>
        <location evidence="2">Cytoplasm</location>
    </subcellularLocation>
</comment>
<dbReference type="PROSITE" id="PS00433">
    <property type="entry name" value="PHOSPHOFRUCTOKINASE"/>
    <property type="match status" value="1"/>
</dbReference>
<evidence type="ECO:0000256" key="7">
    <source>
        <dbReference type="ARBA" id="ARBA00022679"/>
    </source>
</evidence>
<dbReference type="GO" id="GO:0016208">
    <property type="term" value="F:AMP binding"/>
    <property type="evidence" value="ECO:0007669"/>
    <property type="project" value="TreeGrafter"/>
</dbReference>
<comment type="pathway">
    <text evidence="3">Carbohydrate degradation; glycolysis; D-glyceraldehyde 3-phosphate and glycerone phosphate from D-glucose: step 3/4.</text>
</comment>
<comment type="cofactor">
    <cofactor evidence="1">
        <name>Mg(2+)</name>
        <dbReference type="ChEBI" id="CHEBI:18420"/>
    </cofactor>
</comment>
<proteinExistence type="inferred from homology"/>
<accession>A0A9W4QS63</accession>
<keyword evidence="8" id="KW-0479">Metal-binding</keyword>
<dbReference type="InterPro" id="IPR015912">
    <property type="entry name" value="Phosphofructokinase_CS"/>
</dbReference>
<organism evidence="17 18">
    <name type="scientific">Pseudoalteromonas haloplanktis</name>
    <name type="common">Alteromonas haloplanktis</name>
    <dbReference type="NCBI Taxonomy" id="228"/>
    <lineage>
        <taxon>Bacteria</taxon>
        <taxon>Pseudomonadati</taxon>
        <taxon>Pseudomonadota</taxon>
        <taxon>Gammaproteobacteria</taxon>
        <taxon>Alteromonadales</taxon>
        <taxon>Pseudoalteromonadaceae</taxon>
        <taxon>Pseudoalteromonas</taxon>
    </lineage>
</organism>
<dbReference type="RefSeq" id="WP_262975928.1">
    <property type="nucleotide sequence ID" value="NZ_CAMAPB010000001.1"/>
</dbReference>
<dbReference type="GO" id="GO:0046872">
    <property type="term" value="F:metal ion binding"/>
    <property type="evidence" value="ECO:0007669"/>
    <property type="project" value="UniProtKB-KW"/>
</dbReference>
<evidence type="ECO:0000259" key="16">
    <source>
        <dbReference type="Pfam" id="PF00365"/>
    </source>
</evidence>
<keyword evidence="9" id="KW-0547">Nucleotide-binding</keyword>
<dbReference type="InterPro" id="IPR022953">
    <property type="entry name" value="ATP_PFK"/>
</dbReference>
<evidence type="ECO:0000313" key="17">
    <source>
        <dbReference type="EMBL" id="CAH9050398.1"/>
    </source>
</evidence>
<sequence length="322" mass="34572">MQPIKHIAVLTSGGDAPGMNTALFSIVKTAQQHGIKVSGVRKGFEGLIDNDLVTLDCKSLQQTMHLGGTVLKTARSERFRGDAGRNLALATIEHNSIDALIVIGGDGSFRGCLWLSQITNIPYIGIPGTIDNDIAGTDYTLGFDTAVNTSMQCIDNIRDTAESHNRVFVIEVMGRDSGYIGTYAGLTSGADSILIPESDEDITYLVNKISDYHSEHAFIVVVSEGDEIGVEHICEKISTVNPSIDLRVTKLGHLQRGGNPSAADRMLAIRLGVHSVKALCAGESAKMVGILNNKVSNTPMQDVAKQHVINEELQGLLSVFCR</sequence>
<gene>
    <name evidence="17" type="primary">pfkA</name>
    <name evidence="17" type="ORF">PSEHALCIP103_00187</name>
</gene>
<keyword evidence="5" id="KW-0963">Cytoplasm</keyword>
<dbReference type="GO" id="GO:0061621">
    <property type="term" value="P:canonical glycolysis"/>
    <property type="evidence" value="ECO:0007669"/>
    <property type="project" value="TreeGrafter"/>
</dbReference>
<dbReference type="Proteomes" id="UP001152447">
    <property type="component" value="Unassembled WGS sequence"/>
</dbReference>
<evidence type="ECO:0000256" key="11">
    <source>
        <dbReference type="ARBA" id="ARBA00022840"/>
    </source>
</evidence>